<dbReference type="AlphaFoldDB" id="A0A834TSB1"/>
<sequence length="305" mass="34299">MQKGREGSGHIFESRNGFRGFEDFSVFGSHRSMIPSLFGGRDPFDDPFFTSPFDNMFGPTSAPRNMQKMSTEKGIIIKELDSDDEGGIYYSETGDKEQNKSRSTMEPTVEHPDDDDNAVGKNKNVTYRNDRNKVEPSKPVNFSFRTCKVTYGGVDGAYYTSTKTRKMGADGVVLEESKEADKTTGEATHRITRGIHDKGHSFTRKLNSDGKVDTMLTLHNLDEDELSRFEKEWEGNNTRKFPGWKGGYGMHRNESFGNNEPREKHMLRSWSVTSLEQGGRAGGYVNSNEGNSSGRAKKVVRINIE</sequence>
<dbReference type="PANTHER" id="PTHR13105">
    <property type="entry name" value="MYELOID LEUKEMIA FACTOR"/>
    <property type="match status" value="1"/>
</dbReference>
<dbReference type="OrthoDB" id="8707547at2759"/>
<organism evidence="6 7">
    <name type="scientific">Senna tora</name>
    <dbReference type="NCBI Taxonomy" id="362788"/>
    <lineage>
        <taxon>Eukaryota</taxon>
        <taxon>Viridiplantae</taxon>
        <taxon>Streptophyta</taxon>
        <taxon>Embryophyta</taxon>
        <taxon>Tracheophyta</taxon>
        <taxon>Spermatophyta</taxon>
        <taxon>Magnoliopsida</taxon>
        <taxon>eudicotyledons</taxon>
        <taxon>Gunneridae</taxon>
        <taxon>Pentapetalae</taxon>
        <taxon>rosids</taxon>
        <taxon>fabids</taxon>
        <taxon>Fabales</taxon>
        <taxon>Fabaceae</taxon>
        <taxon>Caesalpinioideae</taxon>
        <taxon>Cassia clade</taxon>
        <taxon>Senna</taxon>
    </lineage>
</organism>
<gene>
    <name evidence="6" type="ORF">G2W53_017170</name>
</gene>
<name>A0A834TSB1_9FABA</name>
<dbReference type="EMBL" id="JAAIUW010000006">
    <property type="protein sequence ID" value="KAF7826006.1"/>
    <property type="molecule type" value="Genomic_DNA"/>
</dbReference>
<evidence type="ECO:0000256" key="4">
    <source>
        <dbReference type="ARBA" id="ARBA00022553"/>
    </source>
</evidence>
<evidence type="ECO:0000256" key="1">
    <source>
        <dbReference type="ARBA" id="ARBA00004496"/>
    </source>
</evidence>
<dbReference type="Proteomes" id="UP000634136">
    <property type="component" value="Unassembled WGS sequence"/>
</dbReference>
<dbReference type="GO" id="GO:0005737">
    <property type="term" value="C:cytoplasm"/>
    <property type="evidence" value="ECO:0007669"/>
    <property type="project" value="UniProtKB-SubCell"/>
</dbReference>
<reference evidence="6" key="1">
    <citation type="submission" date="2020-09" db="EMBL/GenBank/DDBJ databases">
        <title>Genome-Enabled Discovery of Anthraquinone Biosynthesis in Senna tora.</title>
        <authorList>
            <person name="Kang S.-H."/>
            <person name="Pandey R.P."/>
            <person name="Lee C.-M."/>
            <person name="Sim J.-S."/>
            <person name="Jeong J.-T."/>
            <person name="Choi B.-S."/>
            <person name="Jung M."/>
            <person name="Ginzburg D."/>
            <person name="Zhao K."/>
            <person name="Won S.Y."/>
            <person name="Oh T.-J."/>
            <person name="Yu Y."/>
            <person name="Kim N.-H."/>
            <person name="Lee O.R."/>
            <person name="Lee T.-H."/>
            <person name="Bashyal P."/>
            <person name="Kim T.-S."/>
            <person name="Lee W.-H."/>
            <person name="Kawkins C."/>
            <person name="Kim C.-K."/>
            <person name="Kim J.S."/>
            <person name="Ahn B.O."/>
            <person name="Rhee S.Y."/>
            <person name="Sohng J.K."/>
        </authorList>
    </citation>
    <scope>NUCLEOTIDE SEQUENCE</scope>
    <source>
        <tissue evidence="6">Leaf</tissue>
    </source>
</reference>
<evidence type="ECO:0000313" key="6">
    <source>
        <dbReference type="EMBL" id="KAF7826006.1"/>
    </source>
</evidence>
<evidence type="ECO:0000256" key="3">
    <source>
        <dbReference type="ARBA" id="ARBA00022490"/>
    </source>
</evidence>
<evidence type="ECO:0000313" key="7">
    <source>
        <dbReference type="Proteomes" id="UP000634136"/>
    </source>
</evidence>
<dbReference type="InterPro" id="IPR019376">
    <property type="entry name" value="Myeloid_leukemia_factor"/>
</dbReference>
<evidence type="ECO:0000256" key="2">
    <source>
        <dbReference type="ARBA" id="ARBA00008332"/>
    </source>
</evidence>
<comment type="similarity">
    <text evidence="2">Belongs to the MLF family.</text>
</comment>
<feature type="region of interest" description="Disordered" evidence="5">
    <location>
        <begin position="277"/>
        <end position="297"/>
    </location>
</feature>
<dbReference type="Pfam" id="PF10248">
    <property type="entry name" value="Mlf1IP"/>
    <property type="match status" value="1"/>
</dbReference>
<protein>
    <submittedName>
        <fullName evidence="6">Myeloid leukemia factor 1 isoform X2</fullName>
    </submittedName>
</protein>
<evidence type="ECO:0000256" key="5">
    <source>
        <dbReference type="SAM" id="MobiDB-lite"/>
    </source>
</evidence>
<feature type="compositionally biased region" description="Polar residues" evidence="5">
    <location>
        <begin position="285"/>
        <end position="294"/>
    </location>
</feature>
<accession>A0A834TSB1</accession>
<feature type="region of interest" description="Disordered" evidence="5">
    <location>
        <begin position="86"/>
        <end position="122"/>
    </location>
</feature>
<comment type="subcellular location">
    <subcellularLocation>
        <location evidence="1">Cytoplasm</location>
    </subcellularLocation>
</comment>
<keyword evidence="7" id="KW-1185">Reference proteome</keyword>
<keyword evidence="3" id="KW-0963">Cytoplasm</keyword>
<keyword evidence="4" id="KW-0597">Phosphoprotein</keyword>
<proteinExistence type="inferred from homology"/>
<comment type="caution">
    <text evidence="6">The sequence shown here is derived from an EMBL/GenBank/DDBJ whole genome shotgun (WGS) entry which is preliminary data.</text>
</comment>